<dbReference type="PANTHER" id="PTHR42878">
    <property type="entry name" value="TWO-COMPONENT HISTIDINE KINASE"/>
    <property type="match status" value="1"/>
</dbReference>
<dbReference type="InterPro" id="IPR004358">
    <property type="entry name" value="Sig_transdc_His_kin-like_C"/>
</dbReference>
<evidence type="ECO:0000256" key="1">
    <source>
        <dbReference type="ARBA" id="ARBA00000085"/>
    </source>
</evidence>
<sequence>MPSGLAPVSPADADLALRRELYFFTLYRLLEAALLVFFLFGPVADLIGAPRHDLFARSLALAYLFIAGLLFLFSRRGELRSQVFAGIASDLFFGILAIHALPRAGTGIALMLMFNVGAAALLLRARYGIGAAVLACIGLIGEWIWNEIGGESLGRTVAEPIMFALGYLSIALLTNALGRQMRETQDLAERRGAEAANYAEINELIIRRMRTGVLLVDGEGRLRLANEAAMLLLGDSGEYDGQRHGHRVLAIASPELARRLSRWRTEGRPDESPLQLAPDLPEVVPRFTRLLAGSDQTLIFLDDTSLVSRHAESITLAALGRFSASLAHEIRNPLAAINYAVQLLEESHDIAISDRRLLEIVRQQGSRMNGIVENVLGMARREPAKPEHVELMGFVRQFVDEYRTSHPIEQDTLRATGPRSQVEALVDPRQLHQALTVLVHNALTYGRIPGQPARVTVHVYFDEVGLPAIDVLDRGPGIPESVAERLFRPFFTTSSHGTGLGLYIARELCRANQASLDFVPVPGGGGCFRIRLAGASALSLV</sequence>
<dbReference type="EMBL" id="CP011129">
    <property type="protein sequence ID" value="ALN79359.1"/>
    <property type="molecule type" value="Genomic_DNA"/>
</dbReference>
<feature type="transmembrane region" description="Helical" evidence="9">
    <location>
        <begin position="157"/>
        <end position="177"/>
    </location>
</feature>
<comment type="catalytic activity">
    <reaction evidence="1">
        <text>ATP + protein L-histidine = ADP + protein N-phospho-L-histidine.</text>
        <dbReference type="EC" id="2.7.13.3"/>
    </reaction>
</comment>
<dbReference type="RefSeq" id="WP_057916961.1">
    <property type="nucleotide sequence ID" value="NZ_CP011129.1"/>
</dbReference>
<dbReference type="GO" id="GO:0000156">
    <property type="term" value="F:phosphorelay response regulator activity"/>
    <property type="evidence" value="ECO:0007669"/>
    <property type="project" value="TreeGrafter"/>
</dbReference>
<dbReference type="InterPro" id="IPR003594">
    <property type="entry name" value="HATPase_dom"/>
</dbReference>
<dbReference type="InterPro" id="IPR003661">
    <property type="entry name" value="HisK_dim/P_dom"/>
</dbReference>
<dbReference type="GO" id="GO:0007234">
    <property type="term" value="P:osmosensory signaling via phosphorelay pathway"/>
    <property type="evidence" value="ECO:0007669"/>
    <property type="project" value="TreeGrafter"/>
</dbReference>
<feature type="transmembrane region" description="Helical" evidence="9">
    <location>
        <begin position="21"/>
        <end position="42"/>
    </location>
</feature>
<organism evidence="11 12">
    <name type="scientific">Lysobacter antibioticus</name>
    <dbReference type="NCBI Taxonomy" id="84531"/>
    <lineage>
        <taxon>Bacteria</taxon>
        <taxon>Pseudomonadati</taxon>
        <taxon>Pseudomonadota</taxon>
        <taxon>Gammaproteobacteria</taxon>
        <taxon>Lysobacterales</taxon>
        <taxon>Lysobacteraceae</taxon>
        <taxon>Lysobacter</taxon>
    </lineage>
</organism>
<dbReference type="Pfam" id="PF02518">
    <property type="entry name" value="HATPase_c"/>
    <property type="match status" value="1"/>
</dbReference>
<dbReference type="STRING" id="84531.LA76x_1200"/>
<keyword evidence="3" id="KW-0597">Phosphoprotein</keyword>
<evidence type="ECO:0000256" key="7">
    <source>
        <dbReference type="ARBA" id="ARBA00022840"/>
    </source>
</evidence>
<evidence type="ECO:0000256" key="9">
    <source>
        <dbReference type="SAM" id="Phobius"/>
    </source>
</evidence>
<dbReference type="SMART" id="SM00387">
    <property type="entry name" value="HATPase_c"/>
    <property type="match status" value="1"/>
</dbReference>
<dbReference type="CDD" id="cd00082">
    <property type="entry name" value="HisKA"/>
    <property type="match status" value="1"/>
</dbReference>
<accession>A0A0S2DW18</accession>
<dbReference type="Gene3D" id="1.10.287.130">
    <property type="match status" value="1"/>
</dbReference>
<keyword evidence="9" id="KW-0812">Transmembrane</keyword>
<evidence type="ECO:0000256" key="3">
    <source>
        <dbReference type="ARBA" id="ARBA00022553"/>
    </source>
</evidence>
<keyword evidence="9" id="KW-0472">Membrane</keyword>
<gene>
    <name evidence="11" type="ORF">LA76x_1200</name>
</gene>
<keyword evidence="8" id="KW-0902">Two-component regulatory system</keyword>
<reference evidence="11 12" key="1">
    <citation type="journal article" date="2015" name="BMC Genomics">
        <title>Comparative genomics and metabolic profiling of the genus Lysobacter.</title>
        <authorList>
            <person name="de Bruijn I."/>
            <person name="Cheng X."/>
            <person name="de Jager V."/>
            <person name="Exposito R.G."/>
            <person name="Watrous J."/>
            <person name="Patel N."/>
            <person name="Postma J."/>
            <person name="Dorrestein P.C."/>
            <person name="Kobayashi D."/>
            <person name="Raaijmakers J.M."/>
        </authorList>
    </citation>
    <scope>NUCLEOTIDE SEQUENCE [LARGE SCALE GENOMIC DNA]</scope>
    <source>
        <strain evidence="11 12">76</strain>
    </source>
</reference>
<dbReference type="SUPFAM" id="SSF47384">
    <property type="entry name" value="Homodimeric domain of signal transducing histidine kinase"/>
    <property type="match status" value="1"/>
</dbReference>
<dbReference type="PRINTS" id="PR00344">
    <property type="entry name" value="BCTRLSENSOR"/>
</dbReference>
<dbReference type="PATRIC" id="fig|84531.7.peg.1966"/>
<dbReference type="Gene3D" id="3.30.450.20">
    <property type="entry name" value="PAS domain"/>
    <property type="match status" value="1"/>
</dbReference>
<evidence type="ECO:0000259" key="10">
    <source>
        <dbReference type="PROSITE" id="PS50109"/>
    </source>
</evidence>
<dbReference type="KEGG" id="lab:LA76x_1200"/>
<dbReference type="GO" id="GO:0000155">
    <property type="term" value="F:phosphorelay sensor kinase activity"/>
    <property type="evidence" value="ECO:0007669"/>
    <property type="project" value="InterPro"/>
</dbReference>
<evidence type="ECO:0000256" key="5">
    <source>
        <dbReference type="ARBA" id="ARBA00022741"/>
    </source>
</evidence>
<dbReference type="PANTHER" id="PTHR42878:SF7">
    <property type="entry name" value="SENSOR HISTIDINE KINASE GLRK"/>
    <property type="match status" value="1"/>
</dbReference>
<dbReference type="SUPFAM" id="SSF55874">
    <property type="entry name" value="ATPase domain of HSP90 chaperone/DNA topoisomerase II/histidine kinase"/>
    <property type="match status" value="1"/>
</dbReference>
<dbReference type="InterPro" id="IPR005467">
    <property type="entry name" value="His_kinase_dom"/>
</dbReference>
<keyword evidence="6 11" id="KW-0418">Kinase</keyword>
<dbReference type="Pfam" id="PF25323">
    <property type="entry name" value="6TM_PilS"/>
    <property type="match status" value="1"/>
</dbReference>
<keyword evidence="4" id="KW-0808">Transferase</keyword>
<keyword evidence="12" id="KW-1185">Reference proteome</keyword>
<feature type="transmembrane region" description="Helical" evidence="9">
    <location>
        <begin position="54"/>
        <end position="74"/>
    </location>
</feature>
<dbReference type="InterPro" id="IPR050351">
    <property type="entry name" value="BphY/WalK/GraS-like"/>
</dbReference>
<keyword evidence="7" id="KW-0067">ATP-binding</keyword>
<dbReference type="Pfam" id="PF00512">
    <property type="entry name" value="HisKA"/>
    <property type="match status" value="1"/>
</dbReference>
<evidence type="ECO:0000256" key="6">
    <source>
        <dbReference type="ARBA" id="ARBA00022777"/>
    </source>
</evidence>
<dbReference type="KEGG" id="laq:GLA29479_2003"/>
<proteinExistence type="predicted"/>
<evidence type="ECO:0000313" key="11">
    <source>
        <dbReference type="EMBL" id="ALN79359.1"/>
    </source>
</evidence>
<keyword evidence="5" id="KW-0547">Nucleotide-binding</keyword>
<evidence type="ECO:0000313" key="12">
    <source>
        <dbReference type="Proteomes" id="UP000060787"/>
    </source>
</evidence>
<dbReference type="InterPro" id="IPR036097">
    <property type="entry name" value="HisK_dim/P_sf"/>
</dbReference>
<feature type="transmembrane region" description="Helical" evidence="9">
    <location>
        <begin position="83"/>
        <end position="101"/>
    </location>
</feature>
<feature type="domain" description="Histidine kinase" evidence="10">
    <location>
        <begin position="325"/>
        <end position="536"/>
    </location>
</feature>
<evidence type="ECO:0000256" key="4">
    <source>
        <dbReference type="ARBA" id="ARBA00022679"/>
    </source>
</evidence>
<feature type="transmembrane region" description="Helical" evidence="9">
    <location>
        <begin position="128"/>
        <end position="145"/>
    </location>
</feature>
<dbReference type="SMART" id="SM00388">
    <property type="entry name" value="HisKA"/>
    <property type="match status" value="1"/>
</dbReference>
<dbReference type="Proteomes" id="UP000060787">
    <property type="component" value="Chromosome"/>
</dbReference>
<dbReference type="AlphaFoldDB" id="A0A0S2DW18"/>
<dbReference type="EC" id="2.7.13.3" evidence="2"/>
<dbReference type="GO" id="GO:0005524">
    <property type="term" value="F:ATP binding"/>
    <property type="evidence" value="ECO:0007669"/>
    <property type="project" value="UniProtKB-KW"/>
</dbReference>
<dbReference type="PROSITE" id="PS50109">
    <property type="entry name" value="HIS_KIN"/>
    <property type="match status" value="1"/>
</dbReference>
<name>A0A0S2DW18_LYSAN</name>
<feature type="transmembrane region" description="Helical" evidence="9">
    <location>
        <begin position="107"/>
        <end position="123"/>
    </location>
</feature>
<dbReference type="eggNOG" id="COG4191">
    <property type="taxonomic scope" value="Bacteria"/>
</dbReference>
<protein>
    <recommendedName>
        <fullName evidence="2">histidine kinase</fullName>
        <ecNumber evidence="2">2.7.13.3</ecNumber>
    </recommendedName>
</protein>
<dbReference type="GO" id="GO:0030295">
    <property type="term" value="F:protein kinase activator activity"/>
    <property type="evidence" value="ECO:0007669"/>
    <property type="project" value="TreeGrafter"/>
</dbReference>
<dbReference type="InterPro" id="IPR036890">
    <property type="entry name" value="HATPase_C_sf"/>
</dbReference>
<evidence type="ECO:0000256" key="2">
    <source>
        <dbReference type="ARBA" id="ARBA00012438"/>
    </source>
</evidence>
<dbReference type="Gene3D" id="3.30.565.10">
    <property type="entry name" value="Histidine kinase-like ATPase, C-terminal domain"/>
    <property type="match status" value="1"/>
</dbReference>
<evidence type="ECO:0000256" key="8">
    <source>
        <dbReference type="ARBA" id="ARBA00023012"/>
    </source>
</evidence>
<keyword evidence="9" id="KW-1133">Transmembrane helix</keyword>